<name>A4BN87_9GAMM</name>
<evidence type="ECO:0000256" key="12">
    <source>
        <dbReference type="RuleBase" id="RU000612"/>
    </source>
</evidence>
<dbReference type="GO" id="GO:0005737">
    <property type="term" value="C:cytoplasm"/>
    <property type="evidence" value="ECO:0007669"/>
    <property type="project" value="UniProtKB-SubCell"/>
</dbReference>
<dbReference type="InterPro" id="IPR018225">
    <property type="entry name" value="Transaldolase_AS"/>
</dbReference>
<evidence type="ECO:0000313" key="13">
    <source>
        <dbReference type="EMBL" id="EAR22686.1"/>
    </source>
</evidence>
<keyword evidence="6 11" id="KW-0963">Cytoplasm</keyword>
<dbReference type="PROSITE" id="PS00958">
    <property type="entry name" value="TRANSALDOLASE_2"/>
    <property type="match status" value="1"/>
</dbReference>
<comment type="catalytic activity">
    <reaction evidence="10 11">
        <text>D-sedoheptulose 7-phosphate + D-glyceraldehyde 3-phosphate = D-erythrose 4-phosphate + beta-D-fructose 6-phosphate</text>
        <dbReference type="Rhea" id="RHEA:17053"/>
        <dbReference type="ChEBI" id="CHEBI:16897"/>
        <dbReference type="ChEBI" id="CHEBI:57483"/>
        <dbReference type="ChEBI" id="CHEBI:57634"/>
        <dbReference type="ChEBI" id="CHEBI:59776"/>
        <dbReference type="EC" id="2.2.1.2"/>
    </reaction>
</comment>
<dbReference type="eggNOG" id="COG0176">
    <property type="taxonomic scope" value="Bacteria"/>
</dbReference>
<dbReference type="PROSITE" id="PS51463">
    <property type="entry name" value="P_GLUCOSE_ISOMERASE_3"/>
    <property type="match status" value="1"/>
</dbReference>
<proteinExistence type="inferred from homology"/>
<dbReference type="InterPro" id="IPR001672">
    <property type="entry name" value="G6P_Isomerase"/>
</dbReference>
<dbReference type="EMBL" id="AAOF01000002">
    <property type="protein sequence ID" value="EAR22686.1"/>
    <property type="molecule type" value="Genomic_DNA"/>
</dbReference>
<dbReference type="GO" id="GO:0006096">
    <property type="term" value="P:glycolytic process"/>
    <property type="evidence" value="ECO:0007669"/>
    <property type="project" value="UniProtKB-UniPathway"/>
</dbReference>
<feature type="active site" description="Schiff-base intermediate with substrate" evidence="11">
    <location>
        <position position="140"/>
    </location>
</feature>
<keyword evidence="12" id="KW-0312">Gluconeogenesis</keyword>
<comment type="similarity">
    <text evidence="12">Belongs to the GPI family.</text>
</comment>
<dbReference type="PRINTS" id="PR00662">
    <property type="entry name" value="G6PISOMERASE"/>
</dbReference>
<dbReference type="CDD" id="cd00955">
    <property type="entry name" value="Transaldolase_like"/>
    <property type="match status" value="1"/>
</dbReference>
<dbReference type="SUPFAM" id="SSF53697">
    <property type="entry name" value="SIS domain"/>
    <property type="match status" value="1"/>
</dbReference>
<evidence type="ECO:0000256" key="4">
    <source>
        <dbReference type="ARBA" id="ARBA00008426"/>
    </source>
</evidence>
<dbReference type="RefSeq" id="WP_005001909.1">
    <property type="nucleotide sequence ID" value="NZ_CH672427.1"/>
</dbReference>
<dbReference type="Pfam" id="PF00923">
    <property type="entry name" value="TAL_FSA"/>
    <property type="match status" value="1"/>
</dbReference>
<evidence type="ECO:0000256" key="11">
    <source>
        <dbReference type="HAMAP-Rule" id="MF_00493"/>
    </source>
</evidence>
<evidence type="ECO:0000256" key="7">
    <source>
        <dbReference type="ARBA" id="ARBA00022679"/>
    </source>
</evidence>
<dbReference type="SUPFAM" id="SSF51569">
    <property type="entry name" value="Aldolase"/>
    <property type="match status" value="1"/>
</dbReference>
<dbReference type="GO" id="GO:0004801">
    <property type="term" value="F:transaldolase activity"/>
    <property type="evidence" value="ECO:0007669"/>
    <property type="project" value="UniProtKB-UniRule"/>
</dbReference>
<dbReference type="OrthoDB" id="140919at2"/>
<dbReference type="PANTHER" id="PTHR10683">
    <property type="entry name" value="TRANSALDOLASE"/>
    <property type="match status" value="1"/>
</dbReference>
<dbReference type="PANTHER" id="PTHR10683:SF31">
    <property type="entry name" value="TRANSALDOLASE"/>
    <property type="match status" value="1"/>
</dbReference>
<keyword evidence="8 11" id="KW-0570">Pentose shunt</keyword>
<evidence type="ECO:0000256" key="10">
    <source>
        <dbReference type="ARBA" id="ARBA00048810"/>
    </source>
</evidence>
<dbReference type="Pfam" id="PF00342">
    <property type="entry name" value="PGI"/>
    <property type="match status" value="1"/>
</dbReference>
<dbReference type="NCBIfam" id="TIGR00876">
    <property type="entry name" value="tal_mycobact"/>
    <property type="match status" value="1"/>
</dbReference>
<comment type="similarity">
    <text evidence="4 11">Belongs to the transaldolase family. Type 2 subfamily.</text>
</comment>
<evidence type="ECO:0000256" key="2">
    <source>
        <dbReference type="ARBA" id="ARBA00004496"/>
    </source>
</evidence>
<evidence type="ECO:0000256" key="3">
    <source>
        <dbReference type="ARBA" id="ARBA00004857"/>
    </source>
</evidence>
<dbReference type="InterPro" id="IPR013785">
    <property type="entry name" value="Aldolase_TIM"/>
</dbReference>
<dbReference type="Gene3D" id="3.20.20.70">
    <property type="entry name" value="Aldolase class I"/>
    <property type="match status" value="1"/>
</dbReference>
<dbReference type="GO" id="GO:0004347">
    <property type="term" value="F:glucose-6-phosphate isomerase activity"/>
    <property type="evidence" value="ECO:0007669"/>
    <property type="project" value="UniProtKB-EC"/>
</dbReference>
<keyword evidence="12" id="KW-0324">Glycolysis</keyword>
<dbReference type="InterPro" id="IPR004732">
    <property type="entry name" value="Transaldolase_2"/>
</dbReference>
<dbReference type="EC" id="2.2.1.2" evidence="5 11"/>
<dbReference type="eggNOG" id="COG0166">
    <property type="taxonomic scope" value="Bacteria"/>
</dbReference>
<comment type="subcellular location">
    <subcellularLocation>
        <location evidence="2 11">Cytoplasm</location>
    </subcellularLocation>
</comment>
<dbReference type="GO" id="GO:0097367">
    <property type="term" value="F:carbohydrate derivative binding"/>
    <property type="evidence" value="ECO:0007669"/>
    <property type="project" value="InterPro"/>
</dbReference>
<comment type="caution">
    <text evidence="13">The sequence shown here is derived from an EMBL/GenBank/DDBJ whole genome shotgun (WGS) entry which is preliminary data.</text>
</comment>
<evidence type="ECO:0000256" key="1">
    <source>
        <dbReference type="ARBA" id="ARBA00003518"/>
    </source>
</evidence>
<dbReference type="HOGENOM" id="CLU_013922_0_0_6"/>
<dbReference type="Proteomes" id="UP000003374">
    <property type="component" value="Unassembled WGS sequence"/>
</dbReference>
<dbReference type="AlphaFoldDB" id="A4BN87"/>
<dbReference type="UniPathway" id="UPA00115">
    <property type="reaction ID" value="UER00414"/>
</dbReference>
<protein>
    <recommendedName>
        <fullName evidence="5 11">Transaldolase</fullName>
        <ecNumber evidence="5 11">2.2.1.2</ecNumber>
    </recommendedName>
</protein>
<dbReference type="UniPathway" id="UPA00109">
    <property type="reaction ID" value="UER00181"/>
</dbReference>
<evidence type="ECO:0000256" key="6">
    <source>
        <dbReference type="ARBA" id="ARBA00022490"/>
    </source>
</evidence>
<dbReference type="InterPro" id="IPR001585">
    <property type="entry name" value="TAL/FSA"/>
</dbReference>
<sequence length="875" mass="95773">MNPLQILHEKGERIWLDNIRRGMLRSGALTRYIKELALTGLTSNPTIFEHVIGGSADYDESIGRHRHAVDPNLEAIFFELALEDLTEAADLFRPLYDESRGRDGFVSLELSPDLADDTEASIAQALELAARANRPNLLIKVPGTPAGVPVIEELIYRGVPVNVTLLFSAEQYIQAAEAYLRGIERRLAERKDPHVPSVASLFIPRWDKASVDRLPEPLENTLGIAIGRQTYRAYCRVYDSPRWKQLAEQGAHTQRLLWASTGTKDPSLSPGYYVTALAAPDTIATLPEETLFAFAKSGTVGELLDADGGDAQRTLEAINEAGVDTTALADELQEEGKRKFSDSYHKLLAGIEKKLAQLREASGYEQDDLGALEVGVRRQIETLAEEQAVERIWRRDHTLWQPDPSEISNRLGWLDAPGEMLDEVPRLQTFVEGVRAAGLTHVLWCGMGGSSLFALVLQHAFAGAGGLELRVLDSSHPRTVHQTADELPLDRTLFLFASKSGGTLETRCHLDYFWSRVADPAQYAVITDRGSELDKLARERKFRQIFCNNPDIGGRYSALSHFGLVAAALLGVDVEELLTRAGQMIAACKPDTPAERHPGVQLGAALGYAAQQGRDKLTLLMPAQLACFGGWLEQLIAESTGKHGVGILPVADEPLGPPEVYGEDRFFVSLGATDSFDVLAEQGYPIIRLPYMDPYGIGAECFRWEFAVAIAGQVLRINPFDQPDVEAAKKAAGKMLAQGLPAIPAASAKQALAAVRPGDYLAIQAYVATDSEPYAQLQRARTALRDRLRVATTLGLGPRYLHSTGQLHKGGRANGVCIQVIDEVQPDLEIPGRPYTFGQLFQAQAAGDFHALEEQGRRVFRVTLGDLLSTAGIRS</sequence>
<dbReference type="NCBIfam" id="NF002881">
    <property type="entry name" value="PRK03343.1"/>
    <property type="match status" value="1"/>
</dbReference>
<reference evidence="13 14" key="1">
    <citation type="submission" date="2006-02" db="EMBL/GenBank/DDBJ databases">
        <authorList>
            <person name="Waterbury J."/>
            <person name="Ferriera S."/>
            <person name="Johnson J."/>
            <person name="Kravitz S."/>
            <person name="Halpern A."/>
            <person name="Remington K."/>
            <person name="Beeson K."/>
            <person name="Tran B."/>
            <person name="Rogers Y.-H."/>
            <person name="Friedman R."/>
            <person name="Venter J.C."/>
        </authorList>
    </citation>
    <scope>NUCLEOTIDE SEQUENCE [LARGE SCALE GENOMIC DNA]</scope>
    <source>
        <strain evidence="13 14">Nb-231</strain>
    </source>
</reference>
<dbReference type="InterPro" id="IPR046348">
    <property type="entry name" value="SIS_dom_sf"/>
</dbReference>
<comment type="pathway">
    <text evidence="3 11">Carbohydrate degradation; pentose phosphate pathway; D-glyceraldehyde 3-phosphate and beta-D-fructose 6-phosphate from D-ribose 5-phosphate and D-xylulose 5-phosphate (non-oxidative stage): step 2/3.</text>
</comment>
<dbReference type="STRING" id="314278.NB231_09548"/>
<keyword evidence="9 11" id="KW-0704">Schiff base</keyword>
<comment type="function">
    <text evidence="1 11">Transaldolase is important for the balance of metabolites in the pentose-phosphate pathway.</text>
</comment>
<dbReference type="HAMAP" id="MF_00493">
    <property type="entry name" value="Transaldolase_2"/>
    <property type="match status" value="1"/>
</dbReference>
<dbReference type="NCBIfam" id="NF007080">
    <property type="entry name" value="PRK09533.1"/>
    <property type="match status" value="1"/>
</dbReference>
<evidence type="ECO:0000256" key="8">
    <source>
        <dbReference type="ARBA" id="ARBA00023126"/>
    </source>
</evidence>
<dbReference type="GO" id="GO:0006098">
    <property type="term" value="P:pentose-phosphate shunt"/>
    <property type="evidence" value="ECO:0007669"/>
    <property type="project" value="UniProtKB-UniRule"/>
</dbReference>
<evidence type="ECO:0000256" key="5">
    <source>
        <dbReference type="ARBA" id="ARBA00013151"/>
    </source>
</evidence>
<dbReference type="GO" id="GO:0006094">
    <property type="term" value="P:gluconeogenesis"/>
    <property type="evidence" value="ECO:0007669"/>
    <property type="project" value="UniProtKB-KW"/>
</dbReference>
<keyword evidence="14" id="KW-1185">Reference proteome</keyword>
<accession>A4BN87</accession>
<organism evidence="13 14">
    <name type="scientific">Nitrococcus mobilis Nb-231</name>
    <dbReference type="NCBI Taxonomy" id="314278"/>
    <lineage>
        <taxon>Bacteria</taxon>
        <taxon>Pseudomonadati</taxon>
        <taxon>Pseudomonadota</taxon>
        <taxon>Gammaproteobacteria</taxon>
        <taxon>Chromatiales</taxon>
        <taxon>Ectothiorhodospiraceae</taxon>
        <taxon>Nitrococcus</taxon>
    </lineage>
</organism>
<comment type="catalytic activity">
    <reaction evidence="12">
        <text>alpha-D-glucose 6-phosphate = beta-D-fructose 6-phosphate</text>
        <dbReference type="Rhea" id="RHEA:11816"/>
        <dbReference type="ChEBI" id="CHEBI:57634"/>
        <dbReference type="ChEBI" id="CHEBI:58225"/>
        <dbReference type="EC" id="5.3.1.9"/>
    </reaction>
</comment>
<gene>
    <name evidence="11" type="primary">tal</name>
    <name evidence="13" type="ORF">NB231_09548</name>
</gene>
<evidence type="ECO:0000256" key="9">
    <source>
        <dbReference type="ARBA" id="ARBA00023270"/>
    </source>
</evidence>
<keyword evidence="7 11" id="KW-0808">Transferase</keyword>
<keyword evidence="12" id="KW-0413">Isomerase</keyword>
<dbReference type="Gene3D" id="3.40.50.10490">
    <property type="entry name" value="Glucose-6-phosphate isomerase like protein, domain 1"/>
    <property type="match status" value="3"/>
</dbReference>
<evidence type="ECO:0000313" key="14">
    <source>
        <dbReference type="Proteomes" id="UP000003374"/>
    </source>
</evidence>
<comment type="pathway">
    <text evidence="12">Carbohydrate degradation; glycolysis; D-glyceraldehyde 3-phosphate and glycerone phosphate from D-glucose: step 2/4.</text>
</comment>